<evidence type="ECO:0000313" key="2">
    <source>
        <dbReference type="Proteomes" id="UP001595711"/>
    </source>
</evidence>
<gene>
    <name evidence="1" type="ORF">ACFOOQ_22100</name>
</gene>
<sequence length="69" mass="7892">MAKLTANDIVPGQRFEQRQGLTWRVTRLIHFPGEDVMHVQLVNERDASSTKTVSINAVLDRSLFKLVEK</sequence>
<name>A0ABV7VQ74_9PROT</name>
<accession>A0ABV7VQ74</accession>
<dbReference type="RefSeq" id="WP_379729871.1">
    <property type="nucleotide sequence ID" value="NZ_JBHRYJ010000008.1"/>
</dbReference>
<dbReference type="EMBL" id="JBHRYJ010000008">
    <property type="protein sequence ID" value="MFC3678253.1"/>
    <property type="molecule type" value="Genomic_DNA"/>
</dbReference>
<organism evidence="1 2">
    <name type="scientific">Ferrovibrio xuzhouensis</name>
    <dbReference type="NCBI Taxonomy" id="1576914"/>
    <lineage>
        <taxon>Bacteria</taxon>
        <taxon>Pseudomonadati</taxon>
        <taxon>Pseudomonadota</taxon>
        <taxon>Alphaproteobacteria</taxon>
        <taxon>Rhodospirillales</taxon>
        <taxon>Rhodospirillaceae</taxon>
        <taxon>Ferrovibrio</taxon>
    </lineage>
</organism>
<keyword evidence="2" id="KW-1185">Reference proteome</keyword>
<protein>
    <submittedName>
        <fullName evidence="1">Uncharacterized protein</fullName>
    </submittedName>
</protein>
<reference evidence="2" key="1">
    <citation type="journal article" date="2019" name="Int. J. Syst. Evol. Microbiol.">
        <title>The Global Catalogue of Microorganisms (GCM) 10K type strain sequencing project: providing services to taxonomists for standard genome sequencing and annotation.</title>
        <authorList>
            <consortium name="The Broad Institute Genomics Platform"/>
            <consortium name="The Broad Institute Genome Sequencing Center for Infectious Disease"/>
            <person name="Wu L."/>
            <person name="Ma J."/>
        </authorList>
    </citation>
    <scope>NUCLEOTIDE SEQUENCE [LARGE SCALE GENOMIC DNA]</scope>
    <source>
        <strain evidence="2">KCTC 42182</strain>
    </source>
</reference>
<proteinExistence type="predicted"/>
<dbReference type="Proteomes" id="UP001595711">
    <property type="component" value="Unassembled WGS sequence"/>
</dbReference>
<comment type="caution">
    <text evidence="1">The sequence shown here is derived from an EMBL/GenBank/DDBJ whole genome shotgun (WGS) entry which is preliminary data.</text>
</comment>
<evidence type="ECO:0000313" key="1">
    <source>
        <dbReference type="EMBL" id="MFC3678253.1"/>
    </source>
</evidence>